<gene>
    <name evidence="4" type="ORF">SAMN06265371_1092</name>
</gene>
<evidence type="ECO:0000259" key="3">
    <source>
        <dbReference type="PROSITE" id="PS51371"/>
    </source>
</evidence>
<evidence type="ECO:0000256" key="2">
    <source>
        <dbReference type="PROSITE-ProRule" id="PRU00703"/>
    </source>
</evidence>
<dbReference type="InterPro" id="IPR046342">
    <property type="entry name" value="CBS_dom_sf"/>
</dbReference>
<sequence length="145" mass="16257">MKNNTKIMKSKPITSIMTKNVVCVSTEQNLLDVKHIYEKKKFHHHIPVTKNGNLVGMISLVDFMYNIAGAGINDDHIIYKKLKVKDIMTPKPFYLTTDASIQEVASVLAKGNYHAVPIVENKKIVGIVSTADIIKFFLDEQNISA</sequence>
<reference evidence="4 5" key="1">
    <citation type="submission" date="2017-06" db="EMBL/GenBank/DDBJ databases">
        <authorList>
            <person name="Kim H.J."/>
            <person name="Triplett B.A."/>
        </authorList>
    </citation>
    <scope>NUCLEOTIDE SEQUENCE [LARGE SCALE GENOMIC DNA]</scope>
    <source>
        <strain evidence="4 5">DSM 29150</strain>
    </source>
</reference>
<accession>A0A238YG77</accession>
<dbReference type="Proteomes" id="UP000198384">
    <property type="component" value="Unassembled WGS sequence"/>
</dbReference>
<name>A0A238YG77_9FLAO</name>
<organism evidence="4 5">
    <name type="scientific">Lutibacter agarilyticus</name>
    <dbReference type="NCBI Taxonomy" id="1109740"/>
    <lineage>
        <taxon>Bacteria</taxon>
        <taxon>Pseudomonadati</taxon>
        <taxon>Bacteroidota</taxon>
        <taxon>Flavobacteriia</taxon>
        <taxon>Flavobacteriales</taxon>
        <taxon>Flavobacteriaceae</taxon>
        <taxon>Lutibacter</taxon>
    </lineage>
</organism>
<evidence type="ECO:0000313" key="5">
    <source>
        <dbReference type="Proteomes" id="UP000198384"/>
    </source>
</evidence>
<dbReference type="PANTHER" id="PTHR43080:SF2">
    <property type="entry name" value="CBS DOMAIN-CONTAINING PROTEIN"/>
    <property type="match status" value="1"/>
</dbReference>
<keyword evidence="5" id="KW-1185">Reference proteome</keyword>
<dbReference type="SMART" id="SM00116">
    <property type="entry name" value="CBS"/>
    <property type="match status" value="2"/>
</dbReference>
<dbReference type="EMBL" id="FZNT01000009">
    <property type="protein sequence ID" value="SNR69369.1"/>
    <property type="molecule type" value="Genomic_DNA"/>
</dbReference>
<dbReference type="InterPro" id="IPR051257">
    <property type="entry name" value="Diverse_CBS-Domain"/>
</dbReference>
<dbReference type="Pfam" id="PF00571">
    <property type="entry name" value="CBS"/>
    <property type="match status" value="2"/>
</dbReference>
<dbReference type="PROSITE" id="PS51371">
    <property type="entry name" value="CBS"/>
    <property type="match status" value="2"/>
</dbReference>
<proteinExistence type="predicted"/>
<dbReference type="AlphaFoldDB" id="A0A238YG77"/>
<evidence type="ECO:0000256" key="1">
    <source>
        <dbReference type="ARBA" id="ARBA00023122"/>
    </source>
</evidence>
<dbReference type="PANTHER" id="PTHR43080">
    <property type="entry name" value="CBS DOMAIN-CONTAINING PROTEIN CBSX3, MITOCHONDRIAL"/>
    <property type="match status" value="1"/>
</dbReference>
<dbReference type="SUPFAM" id="SSF54631">
    <property type="entry name" value="CBS-domain pair"/>
    <property type="match status" value="1"/>
</dbReference>
<feature type="domain" description="CBS" evidence="3">
    <location>
        <begin position="88"/>
        <end position="143"/>
    </location>
</feature>
<feature type="domain" description="CBS" evidence="3">
    <location>
        <begin position="17"/>
        <end position="75"/>
    </location>
</feature>
<evidence type="ECO:0000313" key="4">
    <source>
        <dbReference type="EMBL" id="SNR69369.1"/>
    </source>
</evidence>
<dbReference type="Gene3D" id="3.10.580.10">
    <property type="entry name" value="CBS-domain"/>
    <property type="match status" value="2"/>
</dbReference>
<keyword evidence="1 2" id="KW-0129">CBS domain</keyword>
<dbReference type="InterPro" id="IPR000644">
    <property type="entry name" value="CBS_dom"/>
</dbReference>
<protein>
    <submittedName>
        <fullName evidence="4">CBS domain-containing protein</fullName>
    </submittedName>
</protein>